<organism evidence="3 4">
    <name type="scientific">Candidatus Accumulibacter vicinus</name>
    <dbReference type="NCBI Taxonomy" id="2954382"/>
    <lineage>
        <taxon>Bacteria</taxon>
        <taxon>Pseudomonadati</taxon>
        <taxon>Pseudomonadota</taxon>
        <taxon>Betaproteobacteria</taxon>
        <taxon>Candidatus Accumulibacter</taxon>
    </lineage>
</organism>
<accession>A0A084Y2V6</accession>
<evidence type="ECO:0000313" key="4">
    <source>
        <dbReference type="Proteomes" id="UP000019812"/>
    </source>
</evidence>
<dbReference type="PROSITE" id="PS50104">
    <property type="entry name" value="TIR"/>
    <property type="match status" value="1"/>
</dbReference>
<evidence type="ECO:0000256" key="1">
    <source>
        <dbReference type="SAM" id="MobiDB-lite"/>
    </source>
</evidence>
<dbReference type="InterPro" id="IPR027417">
    <property type="entry name" value="P-loop_NTPase"/>
</dbReference>
<dbReference type="InterPro" id="IPR003593">
    <property type="entry name" value="AAA+_ATPase"/>
</dbReference>
<sequence>MTATADQPVRFDVFLSHDSRDKPAVRELKAALERHGLKVWLDEDELPPGRNWQPLLAAAIRHCRSVAALIGKDGLGPWEDEEIQAALKLAVGDKRPVIPVIPVLLADAPGQPELPLFLATRTWVDLRPALNDHNLGRLVWGITGKKPTRRVVHGPTGATGASPTENPFDPWTPATPPRFLGRDRLLRKLQGALDRGGSVSLVGDARIGKSSLLQTWAQRARQGGRIVSVLSGEGPEAGSCGALVEAVGGTACADLAADEAADALSDWVDRAPGQLAPLLLIDEAERVLSHLPHRFFERLRGMLGRICLVFATRHEIGDIPREDHLTSPLLNRLEVQRLGLLEAAGVDALIGLGSGVLSAADGRTMREWAGRHPFYLCLLGHYLWDARRHGESTQEALDQFQENAFQRLGECWRALPRREQRLLADAGRGAMRETDRALTRRGLLDDGQVFGRVLGEWLARQE</sequence>
<reference evidence="3 4" key="1">
    <citation type="submission" date="2014-07" db="EMBL/GenBank/DDBJ databases">
        <title>Expanding our view of genomic diversity in Candidatus Accumulibacter clades.</title>
        <authorList>
            <person name="Skennerton C.T."/>
            <person name="Barr J.J."/>
            <person name="Slater F.R."/>
            <person name="Bond P.L."/>
            <person name="Tyson G.W."/>
        </authorList>
    </citation>
    <scope>NUCLEOTIDE SEQUENCE [LARGE SCALE GENOMIC DNA]</scope>
    <source>
        <strain evidence="4">SK-01</strain>
    </source>
</reference>
<dbReference type="InterPro" id="IPR035897">
    <property type="entry name" value="Toll_tir_struct_dom_sf"/>
</dbReference>
<dbReference type="STRING" id="1457154.CAPSK01_001241"/>
<feature type="region of interest" description="Disordered" evidence="1">
    <location>
        <begin position="150"/>
        <end position="172"/>
    </location>
</feature>
<dbReference type="SUPFAM" id="SSF52540">
    <property type="entry name" value="P-loop containing nucleoside triphosphate hydrolases"/>
    <property type="match status" value="1"/>
</dbReference>
<dbReference type="SMART" id="SM00382">
    <property type="entry name" value="AAA"/>
    <property type="match status" value="1"/>
</dbReference>
<dbReference type="GO" id="GO:0007165">
    <property type="term" value="P:signal transduction"/>
    <property type="evidence" value="ECO:0007669"/>
    <property type="project" value="InterPro"/>
</dbReference>
<dbReference type="RefSeq" id="WP_273703159.1">
    <property type="nucleotide sequence ID" value="NZ_JDSS02000018.1"/>
</dbReference>
<gene>
    <name evidence="3" type="ORF">CAPSK01_001241</name>
</gene>
<name>A0A084Y2V6_9PROT</name>
<dbReference type="Gene3D" id="3.40.50.300">
    <property type="entry name" value="P-loop containing nucleotide triphosphate hydrolases"/>
    <property type="match status" value="1"/>
</dbReference>
<dbReference type="SUPFAM" id="SSF52200">
    <property type="entry name" value="Toll/Interleukin receptor TIR domain"/>
    <property type="match status" value="1"/>
</dbReference>
<dbReference type="Pfam" id="PF13676">
    <property type="entry name" value="TIR_2"/>
    <property type="match status" value="1"/>
</dbReference>
<proteinExistence type="predicted"/>
<dbReference type="Pfam" id="PF13191">
    <property type="entry name" value="AAA_16"/>
    <property type="match status" value="1"/>
</dbReference>
<evidence type="ECO:0000313" key="3">
    <source>
        <dbReference type="EMBL" id="KFB69050.1"/>
    </source>
</evidence>
<protein>
    <submittedName>
        <fullName evidence="3">Putative ATPase</fullName>
    </submittedName>
</protein>
<dbReference type="Proteomes" id="UP000019812">
    <property type="component" value="Unassembled WGS sequence"/>
</dbReference>
<dbReference type="Gene3D" id="3.40.50.10140">
    <property type="entry name" value="Toll/interleukin-1 receptor homology (TIR) domain"/>
    <property type="match status" value="1"/>
</dbReference>
<feature type="domain" description="TIR" evidence="2">
    <location>
        <begin position="9"/>
        <end position="130"/>
    </location>
</feature>
<dbReference type="InterPro" id="IPR000157">
    <property type="entry name" value="TIR_dom"/>
</dbReference>
<dbReference type="AlphaFoldDB" id="A0A084Y2V6"/>
<dbReference type="InterPro" id="IPR041664">
    <property type="entry name" value="AAA_16"/>
</dbReference>
<comment type="caution">
    <text evidence="3">The sequence shown here is derived from an EMBL/GenBank/DDBJ whole genome shotgun (WGS) entry which is preliminary data.</text>
</comment>
<evidence type="ECO:0000259" key="2">
    <source>
        <dbReference type="PROSITE" id="PS50104"/>
    </source>
</evidence>
<dbReference type="EMBL" id="JDSS02000018">
    <property type="protein sequence ID" value="KFB69050.1"/>
    <property type="molecule type" value="Genomic_DNA"/>
</dbReference>